<reference evidence="2 5" key="2">
    <citation type="submission" date="2020-08" db="EMBL/GenBank/DDBJ databases">
        <title>Sequencing the genomes of 1000 actinobacteria strains.</title>
        <authorList>
            <person name="Klenk H.-P."/>
        </authorList>
    </citation>
    <scope>NUCLEOTIDE SEQUENCE [LARGE SCALE GENOMIC DNA]</scope>
    <source>
        <strain evidence="2 5">DSM 15626</strain>
    </source>
</reference>
<organism evidence="3 4">
    <name type="scientific">Kribbella sandramycini</name>
    <dbReference type="NCBI Taxonomy" id="60450"/>
    <lineage>
        <taxon>Bacteria</taxon>
        <taxon>Bacillati</taxon>
        <taxon>Actinomycetota</taxon>
        <taxon>Actinomycetes</taxon>
        <taxon>Propionibacteriales</taxon>
        <taxon>Kribbellaceae</taxon>
        <taxon>Kribbella</taxon>
    </lineage>
</organism>
<evidence type="ECO:0000256" key="1">
    <source>
        <dbReference type="SAM" id="MobiDB-lite"/>
    </source>
</evidence>
<dbReference type="EMBL" id="JABJRC010000001">
    <property type="protein sequence ID" value="NOL39408.1"/>
    <property type="molecule type" value="Genomic_DNA"/>
</dbReference>
<name>A0A7Y4NY30_9ACTN</name>
<dbReference type="Proteomes" id="UP000534306">
    <property type="component" value="Unassembled WGS sequence"/>
</dbReference>
<evidence type="ECO:0000313" key="3">
    <source>
        <dbReference type="EMBL" id="NOL39408.1"/>
    </source>
</evidence>
<dbReference type="Proteomes" id="UP000553957">
    <property type="component" value="Unassembled WGS sequence"/>
</dbReference>
<dbReference type="RefSeq" id="WP_184999619.1">
    <property type="nucleotide sequence ID" value="NZ_BAAAGT010000003.1"/>
</dbReference>
<feature type="region of interest" description="Disordered" evidence="1">
    <location>
        <begin position="24"/>
        <end position="45"/>
    </location>
</feature>
<evidence type="ECO:0000313" key="2">
    <source>
        <dbReference type="EMBL" id="MBB6567998.1"/>
    </source>
</evidence>
<sequence length="82" mass="9089">MRPALRLAIRVNAAGVRSITRLDAHVPPQQARSPQNERVRGPQSAIDVTTRAPLHRFVVACRNPHVRRETPVTPQLSGRVIA</sequence>
<proteinExistence type="predicted"/>
<evidence type="ECO:0000313" key="4">
    <source>
        <dbReference type="Proteomes" id="UP000534306"/>
    </source>
</evidence>
<dbReference type="AlphaFoldDB" id="A0A7Y4NY30"/>
<dbReference type="EMBL" id="JACHKF010000001">
    <property type="protein sequence ID" value="MBB6567998.1"/>
    <property type="molecule type" value="Genomic_DNA"/>
</dbReference>
<comment type="caution">
    <text evidence="3">The sequence shown here is derived from an EMBL/GenBank/DDBJ whole genome shotgun (WGS) entry which is preliminary data.</text>
</comment>
<keyword evidence="4" id="KW-1185">Reference proteome</keyword>
<protein>
    <submittedName>
        <fullName evidence="3">Uncharacterized protein</fullName>
    </submittedName>
</protein>
<accession>A0A7Y4NY30</accession>
<evidence type="ECO:0000313" key="5">
    <source>
        <dbReference type="Proteomes" id="UP000553957"/>
    </source>
</evidence>
<reference evidence="3 4" key="1">
    <citation type="submission" date="2020-05" db="EMBL/GenBank/DDBJ databases">
        <title>Genome sequence of Kribbella sandramycini ATCC 39419.</title>
        <authorList>
            <person name="Maclea K.S."/>
            <person name="Fair J.L."/>
        </authorList>
    </citation>
    <scope>NUCLEOTIDE SEQUENCE [LARGE SCALE GENOMIC DNA]</scope>
    <source>
        <strain evidence="3 4">ATCC 39419</strain>
    </source>
</reference>
<gene>
    <name evidence="2" type="ORF">HNR71_003635</name>
    <name evidence="3" type="ORF">HPO96_04025</name>
</gene>